<accession>A0AAC8VY42</accession>
<gene>
    <name evidence="1" type="ORF">AL072_12520</name>
</gene>
<proteinExistence type="predicted"/>
<organism evidence="1 2">
    <name type="scientific">Azospirillum thiophilum</name>
    <dbReference type="NCBI Taxonomy" id="528244"/>
    <lineage>
        <taxon>Bacteria</taxon>
        <taxon>Pseudomonadati</taxon>
        <taxon>Pseudomonadota</taxon>
        <taxon>Alphaproteobacteria</taxon>
        <taxon>Rhodospirillales</taxon>
        <taxon>Azospirillaceae</taxon>
        <taxon>Azospirillum</taxon>
    </lineage>
</organism>
<dbReference type="Proteomes" id="UP000069935">
    <property type="component" value="Chromosome 1"/>
</dbReference>
<evidence type="ECO:0008006" key="3">
    <source>
        <dbReference type="Google" id="ProtNLM"/>
    </source>
</evidence>
<dbReference type="KEGG" id="ati:AL072_12520"/>
<reference evidence="1 2" key="2">
    <citation type="journal article" date="2016" name="Genome Announc.">
        <title>Complete Genome Sequence of a Strain of Azospirillum thiophilum Isolated from a Sulfide Spring.</title>
        <authorList>
            <person name="Fomenkov A."/>
            <person name="Vincze T."/>
            <person name="Grabovich M."/>
            <person name="Anton B.P."/>
            <person name="Dubinina G."/>
            <person name="Orlova M."/>
            <person name="Belousova E."/>
            <person name="Roberts R.J."/>
        </authorList>
    </citation>
    <scope>NUCLEOTIDE SEQUENCE [LARGE SCALE GENOMIC DNA]</scope>
    <source>
        <strain evidence="1 2">BV-S</strain>
    </source>
</reference>
<reference evidence="2" key="1">
    <citation type="submission" date="2015-08" db="EMBL/GenBank/DDBJ databases">
        <title>Complete Genome Sequence of Azospirillum thiophilum BV-S.</title>
        <authorList>
            <person name="Fomenkov A."/>
            <person name="Vincze T."/>
            <person name="Grabovich M."/>
            <person name="Dubinina G."/>
            <person name="Orlova M."/>
            <person name="Belousova E."/>
            <person name="Roberts R.J."/>
        </authorList>
    </citation>
    <scope>NUCLEOTIDE SEQUENCE [LARGE SCALE GENOMIC DNA]</scope>
    <source>
        <strain evidence="2">BV-S</strain>
    </source>
</reference>
<evidence type="ECO:0000313" key="1">
    <source>
        <dbReference type="EMBL" id="ALG71608.1"/>
    </source>
</evidence>
<protein>
    <recommendedName>
        <fullName evidence="3">Methyl-accepting chemotaxis protein</fullName>
    </recommendedName>
</protein>
<dbReference type="RefSeq" id="WP_045580039.1">
    <property type="nucleotide sequence ID" value="NZ_CP012401.1"/>
</dbReference>
<name>A0AAC8VY42_9PROT</name>
<sequence>MPLADGQPARIDAARALFAKFAAGLKAMEGHRTAMAEAGYPAGMAARGTGEVSSNILGVNQTASETGSVAGQVLHAAGGLARKAERLRQEVQNFVATIRAA</sequence>
<evidence type="ECO:0000313" key="2">
    <source>
        <dbReference type="Proteomes" id="UP000069935"/>
    </source>
</evidence>
<keyword evidence="2" id="KW-1185">Reference proteome</keyword>
<dbReference type="EMBL" id="CP012401">
    <property type="protein sequence ID" value="ALG71608.1"/>
    <property type="molecule type" value="Genomic_DNA"/>
</dbReference>
<dbReference type="AlphaFoldDB" id="A0AAC8VY42"/>